<evidence type="ECO:0000313" key="1">
    <source>
        <dbReference type="EMBL" id="QJW92523.1"/>
    </source>
</evidence>
<gene>
    <name evidence="1" type="ORF">FTUN_0019</name>
</gene>
<reference evidence="2" key="1">
    <citation type="submission" date="2020-05" db="EMBL/GenBank/DDBJ databases">
        <title>Frigoriglobus tundricola gen. nov., sp. nov., a psychrotolerant cellulolytic planctomycete of the family Gemmataceae with two divergent copies of 16S rRNA gene.</title>
        <authorList>
            <person name="Kulichevskaya I.S."/>
            <person name="Ivanova A.A."/>
            <person name="Naumoff D.G."/>
            <person name="Beletsky A.V."/>
            <person name="Rijpstra W.I.C."/>
            <person name="Sinninghe Damste J.S."/>
            <person name="Mardanov A.V."/>
            <person name="Ravin N.V."/>
            <person name="Dedysh S.N."/>
        </authorList>
    </citation>
    <scope>NUCLEOTIDE SEQUENCE [LARGE SCALE GENOMIC DNA]</scope>
    <source>
        <strain evidence="2">PL17</strain>
    </source>
</reference>
<name>A0A6M5YH02_9BACT</name>
<organism evidence="1 2">
    <name type="scientific">Frigoriglobus tundricola</name>
    <dbReference type="NCBI Taxonomy" id="2774151"/>
    <lineage>
        <taxon>Bacteria</taxon>
        <taxon>Pseudomonadati</taxon>
        <taxon>Planctomycetota</taxon>
        <taxon>Planctomycetia</taxon>
        <taxon>Gemmatales</taxon>
        <taxon>Gemmataceae</taxon>
        <taxon>Frigoriglobus</taxon>
    </lineage>
</organism>
<dbReference type="RefSeq" id="WP_171468908.1">
    <property type="nucleotide sequence ID" value="NZ_CP053452.2"/>
</dbReference>
<dbReference type="AlphaFoldDB" id="A0A6M5YH02"/>
<proteinExistence type="predicted"/>
<dbReference type="KEGG" id="ftj:FTUN_0019"/>
<keyword evidence="2" id="KW-1185">Reference proteome</keyword>
<evidence type="ECO:0000313" key="2">
    <source>
        <dbReference type="Proteomes" id="UP000503447"/>
    </source>
</evidence>
<dbReference type="EMBL" id="CP053452">
    <property type="protein sequence ID" value="QJW92523.1"/>
    <property type="molecule type" value="Genomic_DNA"/>
</dbReference>
<accession>A0A6M5YH02</accession>
<dbReference type="Proteomes" id="UP000503447">
    <property type="component" value="Chromosome"/>
</dbReference>
<protein>
    <submittedName>
        <fullName evidence="1">Uncharacterized protein</fullName>
    </submittedName>
</protein>
<sequence length="289" mass="31622">MVYSTHLLLALATLPAAALREHIRNVLDRHAESITNDLLAFQAHPASPTTTLDLERQLTERLRNVGRDLLEGVYNRMEGGDRHALPSHVHRAGEKYRLVGPKTRHVVDTVFGPVALWRHLYRPVARDSGERAIAPLERSLGVIEGATPALAEAAARYAAMAGATQRQVQDQLRDRHGVTIGTERLRDLLEHTSGAMAEGRQEAQAARLRDLLGQADASSGRTKPVLSVSPDGISLRENRHRLFEVATAATVTVTDRRGNRLGTVYLAFAPELGQGQMTDQLTALIGDVL</sequence>